<dbReference type="SUPFAM" id="SSF49503">
    <property type="entry name" value="Cupredoxins"/>
    <property type="match status" value="1"/>
</dbReference>
<dbReference type="RefSeq" id="WP_273639459.1">
    <property type="nucleotide sequence ID" value="NZ_JAQQXP010000001.1"/>
</dbReference>
<evidence type="ECO:0000313" key="1">
    <source>
        <dbReference type="EMBL" id="MDC8830534.1"/>
    </source>
</evidence>
<dbReference type="CDD" id="cd04221">
    <property type="entry name" value="MauL"/>
    <property type="match status" value="1"/>
</dbReference>
<gene>
    <name evidence="1" type="ORF">OIK42_07125</name>
</gene>
<organism evidence="1 2">
    <name type="scientific">Alteromonas gilva</name>
    <dbReference type="NCBI Taxonomy" id="2987522"/>
    <lineage>
        <taxon>Bacteria</taxon>
        <taxon>Pseudomonadati</taxon>
        <taxon>Pseudomonadota</taxon>
        <taxon>Gammaproteobacteria</taxon>
        <taxon>Alteromonadales</taxon>
        <taxon>Alteromonadaceae</taxon>
        <taxon>Alteromonas/Salinimonas group</taxon>
        <taxon>Alteromonas</taxon>
    </lineage>
</organism>
<comment type="caution">
    <text evidence="1">The sequence shown here is derived from an EMBL/GenBank/DDBJ whole genome shotgun (WGS) entry which is preliminary data.</text>
</comment>
<reference evidence="1 2" key="1">
    <citation type="submission" date="2022-10" db="EMBL/GenBank/DDBJ databases">
        <title>Alteromonas sp. chi3 Genome sequencing.</title>
        <authorList>
            <person name="Park S."/>
        </authorList>
    </citation>
    <scope>NUCLEOTIDE SEQUENCE [LARGE SCALE GENOMIC DNA]</scope>
    <source>
        <strain evidence="2">chi3</strain>
    </source>
</reference>
<dbReference type="EMBL" id="JAQQXP010000001">
    <property type="protein sequence ID" value="MDC8830534.1"/>
    <property type="molecule type" value="Genomic_DNA"/>
</dbReference>
<protein>
    <submittedName>
        <fullName evidence="1">Methylamine utilization protein</fullName>
    </submittedName>
</protein>
<name>A0ABT5L0I9_9ALTE</name>
<proteinExistence type="predicted"/>
<sequence length="203" mass="22149">MVPNAVKAGTVILVDSKGQPVVNAVVTMASAPVATTPDTPSRSLPPAIMDQVDKQFVPEILVIERGQTVSFPNSDNIRHHVYSFSSPKPFEIKLYSGNAVAPLLFDKSGIVVLGCNIHDSMVGYIYVSEESPSWQTNSQGQAEIGDIQGDVFIWHPDLSLNHTERLAFTVDTINNSNTTLTVERIAPPVTDKKVFGKRKFNSQ</sequence>
<keyword evidence="2" id="KW-1185">Reference proteome</keyword>
<dbReference type="Gene3D" id="2.60.40.420">
    <property type="entry name" value="Cupredoxins - blue copper proteins"/>
    <property type="match status" value="1"/>
</dbReference>
<accession>A0ABT5L0I9</accession>
<dbReference type="Proteomes" id="UP001218788">
    <property type="component" value="Unassembled WGS sequence"/>
</dbReference>
<dbReference type="InterPro" id="IPR034242">
    <property type="entry name" value="MauL"/>
</dbReference>
<evidence type="ECO:0000313" key="2">
    <source>
        <dbReference type="Proteomes" id="UP001218788"/>
    </source>
</evidence>
<dbReference type="InterPro" id="IPR008972">
    <property type="entry name" value="Cupredoxin"/>
</dbReference>